<dbReference type="Pfam" id="PF13561">
    <property type="entry name" value="adh_short_C2"/>
    <property type="match status" value="1"/>
</dbReference>
<dbReference type="Proteomes" id="UP000544107">
    <property type="component" value="Unassembled WGS sequence"/>
</dbReference>
<dbReference type="RefSeq" id="WP_075617111.1">
    <property type="nucleotide sequence ID" value="NZ_JACIED010000003.1"/>
</dbReference>
<dbReference type="OrthoDB" id="5457012at2"/>
<dbReference type="EC" id="1.1.1.76" evidence="4"/>
<gene>
    <name evidence="5" type="ORF">BJF91_10465</name>
    <name evidence="4" type="ORF">GGQ71_002386</name>
</gene>
<dbReference type="SMART" id="SM00822">
    <property type="entry name" value="PKS_KR"/>
    <property type="match status" value="1"/>
</dbReference>
<dbReference type="InterPro" id="IPR020904">
    <property type="entry name" value="Sc_DH/Rdtase_CS"/>
</dbReference>
<accession>A0A1Q8ZYD5</accession>
<reference evidence="4 7" key="2">
    <citation type="submission" date="2020-08" db="EMBL/GenBank/DDBJ databases">
        <title>Genomic Encyclopedia of Type Strains, Phase IV (KMG-IV): sequencing the most valuable type-strain genomes for metagenomic binning, comparative biology and taxonomic classification.</title>
        <authorList>
            <person name="Goeker M."/>
        </authorList>
    </citation>
    <scope>NUCLEOTIDE SEQUENCE [LARGE SCALE GENOMIC DNA]</scope>
    <source>
        <strain evidence="4 7">DSM 100021</strain>
    </source>
</reference>
<dbReference type="PANTHER" id="PTHR43975">
    <property type="entry name" value="ZGC:101858"/>
    <property type="match status" value="1"/>
</dbReference>
<comment type="similarity">
    <text evidence="1">Belongs to the short-chain dehydrogenases/reductases (SDR) family.</text>
</comment>
<feature type="region of interest" description="Disordered" evidence="2">
    <location>
        <begin position="243"/>
        <end position="264"/>
    </location>
</feature>
<dbReference type="PRINTS" id="PR00080">
    <property type="entry name" value="SDRFAMILY"/>
</dbReference>
<dbReference type="InterPro" id="IPR002347">
    <property type="entry name" value="SDR_fam"/>
</dbReference>
<organism evidence="5 6">
    <name type="scientific">Allorhizobium taibaishanense</name>
    <dbReference type="NCBI Taxonomy" id="887144"/>
    <lineage>
        <taxon>Bacteria</taxon>
        <taxon>Pseudomonadati</taxon>
        <taxon>Pseudomonadota</taxon>
        <taxon>Alphaproteobacteria</taxon>
        <taxon>Hyphomicrobiales</taxon>
        <taxon>Rhizobiaceae</taxon>
        <taxon>Rhizobium/Agrobacterium group</taxon>
        <taxon>Allorhizobium</taxon>
    </lineage>
</organism>
<evidence type="ECO:0000259" key="3">
    <source>
        <dbReference type="SMART" id="SM00822"/>
    </source>
</evidence>
<comment type="caution">
    <text evidence="5">The sequence shown here is derived from an EMBL/GenBank/DDBJ whole genome shotgun (WGS) entry which is preliminary data.</text>
</comment>
<keyword evidence="6" id="KW-1185">Reference proteome</keyword>
<sequence length="264" mass="27478">MQRFADKVVIVTGAGSGIGKATAERFLGEGAFVTLVGRTKSKLEAVAKPYPVDKVTIVEADISNEDDVASLVAQTTKKAGRLDVLVNNAGVVAQGDVGSLSSDDWRKVMATDLDGVFYASRAAIPHLKASKGSIVNVSSVSGTGGDWGMAAYNAAKGAVTNLTRAMAMDHGKDGIRVNAVCPSLTRTGMTEDMMGDDKVIAKFNERFALQGPGKPEDVAAVIAFLASDDARFVTGVNLPVDGGISASNGQPRSKALKRADKMTE</sequence>
<evidence type="ECO:0000313" key="7">
    <source>
        <dbReference type="Proteomes" id="UP000544107"/>
    </source>
</evidence>
<dbReference type="GO" id="GO:0052588">
    <property type="term" value="F:diacetyl reductase ((S)-acetoin forming) (NAD+) activity"/>
    <property type="evidence" value="ECO:0007669"/>
    <property type="project" value="UniProtKB-EC"/>
</dbReference>
<dbReference type="STRING" id="887144.BJF91_10465"/>
<dbReference type="GO" id="GO:0047512">
    <property type="term" value="F:(S,S)-butanediol dehydrogenase activity"/>
    <property type="evidence" value="ECO:0007669"/>
    <property type="project" value="UniProtKB-EC"/>
</dbReference>
<dbReference type="PROSITE" id="PS00061">
    <property type="entry name" value="ADH_SHORT"/>
    <property type="match status" value="1"/>
</dbReference>
<reference evidence="5 6" key="1">
    <citation type="submission" date="2016-09" db="EMBL/GenBank/DDBJ databases">
        <title>Rhizobium oryziradicis sp. nov., isolated from the root of rice.</title>
        <authorList>
            <person name="Zhao J."/>
            <person name="Zhang X."/>
        </authorList>
    </citation>
    <scope>NUCLEOTIDE SEQUENCE [LARGE SCALE GENOMIC DNA]</scope>
    <source>
        <strain evidence="5 6">14971</strain>
    </source>
</reference>
<evidence type="ECO:0000313" key="5">
    <source>
        <dbReference type="EMBL" id="OLP47112.1"/>
    </source>
</evidence>
<evidence type="ECO:0000313" key="6">
    <source>
        <dbReference type="Proteomes" id="UP000185598"/>
    </source>
</evidence>
<dbReference type="Proteomes" id="UP000185598">
    <property type="component" value="Unassembled WGS sequence"/>
</dbReference>
<dbReference type="Gene3D" id="3.40.50.720">
    <property type="entry name" value="NAD(P)-binding Rossmann-like Domain"/>
    <property type="match status" value="1"/>
</dbReference>
<proteinExistence type="inferred from homology"/>
<dbReference type="PANTHER" id="PTHR43975:SF2">
    <property type="entry name" value="EG:BACR7A4.14 PROTEIN-RELATED"/>
    <property type="match status" value="1"/>
</dbReference>
<name>A0A1Q8ZYD5_9HYPH</name>
<dbReference type="AlphaFoldDB" id="A0A1Q8ZYD5"/>
<keyword evidence="4" id="KW-0560">Oxidoreductase</keyword>
<dbReference type="CDD" id="cd05233">
    <property type="entry name" value="SDR_c"/>
    <property type="match status" value="1"/>
</dbReference>
<evidence type="ECO:0000256" key="1">
    <source>
        <dbReference type="ARBA" id="ARBA00006484"/>
    </source>
</evidence>
<dbReference type="EMBL" id="JACIED010000003">
    <property type="protein sequence ID" value="MBB4008106.1"/>
    <property type="molecule type" value="Genomic_DNA"/>
</dbReference>
<protein>
    <submittedName>
        <fullName evidence="5">3-oxoacyl-ACP reductase</fullName>
    </submittedName>
    <submittedName>
        <fullName evidence="4">Meso-butanediol dehydrogenase/(S,S)-butanediol dehydrogenase/diacetyl reductase</fullName>
        <ecNumber evidence="4">1.1.1.-</ecNumber>
        <ecNumber evidence="4">1.1.1.304</ecNumber>
        <ecNumber evidence="4">1.1.1.76</ecNumber>
    </submittedName>
</protein>
<dbReference type="SUPFAM" id="SSF51735">
    <property type="entry name" value="NAD(P)-binding Rossmann-fold domains"/>
    <property type="match status" value="1"/>
</dbReference>
<dbReference type="NCBIfam" id="NF005559">
    <property type="entry name" value="PRK07231.1"/>
    <property type="match status" value="1"/>
</dbReference>
<dbReference type="EC" id="1.1.1.304" evidence="4"/>
<dbReference type="InterPro" id="IPR057326">
    <property type="entry name" value="KR_dom"/>
</dbReference>
<evidence type="ECO:0000313" key="4">
    <source>
        <dbReference type="EMBL" id="MBB4008106.1"/>
    </source>
</evidence>
<dbReference type="EC" id="1.1.1.-" evidence="4"/>
<dbReference type="FunFam" id="3.40.50.720:FF:000084">
    <property type="entry name" value="Short-chain dehydrogenase reductase"/>
    <property type="match status" value="1"/>
</dbReference>
<dbReference type="InterPro" id="IPR036291">
    <property type="entry name" value="NAD(P)-bd_dom_sf"/>
</dbReference>
<dbReference type="PRINTS" id="PR00081">
    <property type="entry name" value="GDHRDH"/>
</dbReference>
<feature type="domain" description="Ketoreductase" evidence="3">
    <location>
        <begin position="7"/>
        <end position="183"/>
    </location>
</feature>
<evidence type="ECO:0000256" key="2">
    <source>
        <dbReference type="SAM" id="MobiDB-lite"/>
    </source>
</evidence>
<dbReference type="EMBL" id="MKIN01000028">
    <property type="protein sequence ID" value="OLP47112.1"/>
    <property type="molecule type" value="Genomic_DNA"/>
</dbReference>